<dbReference type="InterPro" id="IPR050229">
    <property type="entry name" value="GlpE_sulfurtransferase"/>
</dbReference>
<dbReference type="SUPFAM" id="SSF52821">
    <property type="entry name" value="Rhodanese/Cell cycle control phosphatase"/>
    <property type="match status" value="1"/>
</dbReference>
<gene>
    <name evidence="3" type="ORF">DES53_105263</name>
</gene>
<dbReference type="EMBL" id="QNRR01000005">
    <property type="protein sequence ID" value="RBP43864.1"/>
    <property type="molecule type" value="Genomic_DNA"/>
</dbReference>
<evidence type="ECO:0000256" key="1">
    <source>
        <dbReference type="SAM" id="SignalP"/>
    </source>
</evidence>
<dbReference type="InterPro" id="IPR001763">
    <property type="entry name" value="Rhodanese-like_dom"/>
</dbReference>
<evidence type="ECO:0000259" key="2">
    <source>
        <dbReference type="PROSITE" id="PS50206"/>
    </source>
</evidence>
<dbReference type="Gene3D" id="3.40.250.10">
    <property type="entry name" value="Rhodanese-like domain"/>
    <property type="match status" value="1"/>
</dbReference>
<evidence type="ECO:0000313" key="4">
    <source>
        <dbReference type="Proteomes" id="UP000253426"/>
    </source>
</evidence>
<dbReference type="PROSITE" id="PS50206">
    <property type="entry name" value="RHODANESE_3"/>
    <property type="match status" value="1"/>
</dbReference>
<dbReference type="GO" id="GO:0016740">
    <property type="term" value="F:transferase activity"/>
    <property type="evidence" value="ECO:0007669"/>
    <property type="project" value="UniProtKB-KW"/>
</dbReference>
<keyword evidence="1" id="KW-0732">Signal</keyword>
<organism evidence="3 4">
    <name type="scientific">Roseimicrobium gellanilyticum</name>
    <dbReference type="NCBI Taxonomy" id="748857"/>
    <lineage>
        <taxon>Bacteria</taxon>
        <taxon>Pseudomonadati</taxon>
        <taxon>Verrucomicrobiota</taxon>
        <taxon>Verrucomicrobiia</taxon>
        <taxon>Verrucomicrobiales</taxon>
        <taxon>Verrucomicrobiaceae</taxon>
        <taxon>Roseimicrobium</taxon>
    </lineage>
</organism>
<dbReference type="PANTHER" id="PTHR43031:SF1">
    <property type="entry name" value="PYRIDINE NUCLEOTIDE-DISULPHIDE OXIDOREDUCTASE"/>
    <property type="match status" value="1"/>
</dbReference>
<comment type="caution">
    <text evidence="3">The sequence shown here is derived from an EMBL/GenBank/DDBJ whole genome shotgun (WGS) entry which is preliminary data.</text>
</comment>
<dbReference type="AlphaFoldDB" id="A0A366HLW3"/>
<dbReference type="SMART" id="SM00450">
    <property type="entry name" value="RHOD"/>
    <property type="match status" value="1"/>
</dbReference>
<dbReference type="OrthoDB" id="9800872at2"/>
<proteinExistence type="predicted"/>
<feature type="domain" description="Rhodanese" evidence="2">
    <location>
        <begin position="36"/>
        <end position="127"/>
    </location>
</feature>
<reference evidence="3 4" key="1">
    <citation type="submission" date="2018-06" db="EMBL/GenBank/DDBJ databases">
        <title>Genomic Encyclopedia of Type Strains, Phase IV (KMG-IV): sequencing the most valuable type-strain genomes for metagenomic binning, comparative biology and taxonomic classification.</title>
        <authorList>
            <person name="Goeker M."/>
        </authorList>
    </citation>
    <scope>NUCLEOTIDE SEQUENCE [LARGE SCALE GENOMIC DNA]</scope>
    <source>
        <strain evidence="3 4">DSM 25532</strain>
    </source>
</reference>
<name>A0A366HLW3_9BACT</name>
<dbReference type="Proteomes" id="UP000253426">
    <property type="component" value="Unassembled WGS sequence"/>
</dbReference>
<dbReference type="RefSeq" id="WP_113959326.1">
    <property type="nucleotide sequence ID" value="NZ_QNRR01000005.1"/>
</dbReference>
<keyword evidence="3" id="KW-0808">Transferase</keyword>
<accession>A0A366HLW3</accession>
<feature type="chain" id="PRO_5016759491" evidence="1">
    <location>
        <begin position="20"/>
        <end position="127"/>
    </location>
</feature>
<dbReference type="Pfam" id="PF00581">
    <property type="entry name" value="Rhodanese"/>
    <property type="match status" value="1"/>
</dbReference>
<feature type="signal peptide" evidence="1">
    <location>
        <begin position="1"/>
        <end position="19"/>
    </location>
</feature>
<dbReference type="InterPro" id="IPR036873">
    <property type="entry name" value="Rhodanese-like_dom_sf"/>
</dbReference>
<evidence type="ECO:0000313" key="3">
    <source>
        <dbReference type="EMBL" id="RBP43864.1"/>
    </source>
</evidence>
<keyword evidence="4" id="KW-1185">Reference proteome</keyword>
<dbReference type="PANTHER" id="PTHR43031">
    <property type="entry name" value="FAD-DEPENDENT OXIDOREDUCTASE"/>
    <property type="match status" value="1"/>
</dbReference>
<sequence length="127" mass="13262">MKKLIAFLAAAFIAIPAMADSEYPDISINELKKAIEEKKVAVIDVNGSSSYAKGHVPTAIDFAAAKSDLASKLPSDKGTLVVAYCGGPTCSAYKKAANAAKELGYTNVKHLSAGISGWLQAGEKTEK</sequence>
<protein>
    <submittedName>
        <fullName evidence="3">Rhodanese-related sulfurtransferase</fullName>
    </submittedName>
</protein>